<organism evidence="1 2">
    <name type="scientific">Crenichthys baileyi</name>
    <name type="common">White River springfish</name>
    <dbReference type="NCBI Taxonomy" id="28760"/>
    <lineage>
        <taxon>Eukaryota</taxon>
        <taxon>Metazoa</taxon>
        <taxon>Chordata</taxon>
        <taxon>Craniata</taxon>
        <taxon>Vertebrata</taxon>
        <taxon>Euteleostomi</taxon>
        <taxon>Actinopterygii</taxon>
        <taxon>Neopterygii</taxon>
        <taxon>Teleostei</taxon>
        <taxon>Neoteleostei</taxon>
        <taxon>Acanthomorphata</taxon>
        <taxon>Ovalentaria</taxon>
        <taxon>Atherinomorphae</taxon>
        <taxon>Cyprinodontiformes</taxon>
        <taxon>Goodeidae</taxon>
        <taxon>Crenichthys</taxon>
    </lineage>
</organism>
<comment type="caution">
    <text evidence="1">The sequence shown here is derived from an EMBL/GenBank/DDBJ whole genome shotgun (WGS) entry which is preliminary data.</text>
</comment>
<accession>A0AAV9SLM6</accession>
<dbReference type="Proteomes" id="UP001311232">
    <property type="component" value="Unassembled WGS sequence"/>
</dbReference>
<evidence type="ECO:0000313" key="2">
    <source>
        <dbReference type="Proteomes" id="UP001311232"/>
    </source>
</evidence>
<dbReference type="EMBL" id="JAHHUM010000157">
    <property type="protein sequence ID" value="KAK5622249.1"/>
    <property type="molecule type" value="Genomic_DNA"/>
</dbReference>
<reference evidence="1 2" key="1">
    <citation type="submission" date="2021-06" db="EMBL/GenBank/DDBJ databases">
        <authorList>
            <person name="Palmer J.M."/>
        </authorList>
    </citation>
    <scope>NUCLEOTIDE SEQUENCE [LARGE SCALE GENOMIC DNA]</scope>
    <source>
        <strain evidence="1 2">MEX-2019</strain>
        <tissue evidence="1">Muscle</tissue>
    </source>
</reference>
<protein>
    <submittedName>
        <fullName evidence="1">Uncharacterized protein</fullName>
    </submittedName>
</protein>
<evidence type="ECO:0000313" key="1">
    <source>
        <dbReference type="EMBL" id="KAK5622249.1"/>
    </source>
</evidence>
<sequence>MLNCMTNCAAQSVYPTKMDDLNTDERTPGKEEKTEKDGAVWTVVWEEESRGRRQSQNVLTERQIQDAQTAFLCVVDAEMLIRIHGCRVAEARRVLADDSSSDMSVDELNAFVALVYVREVKVGRNMELSSFWSD</sequence>
<gene>
    <name evidence="1" type="ORF">CRENBAI_007199</name>
</gene>
<name>A0AAV9SLM6_9TELE</name>
<proteinExistence type="predicted"/>
<keyword evidence="2" id="KW-1185">Reference proteome</keyword>
<dbReference type="AlphaFoldDB" id="A0AAV9SLM6"/>